<protein>
    <submittedName>
        <fullName evidence="1">Uncharacterized protein</fullName>
    </submittedName>
</protein>
<dbReference type="RefSeq" id="WP_110999209.1">
    <property type="nucleotide sequence ID" value="NZ_QKTW01000017.1"/>
</dbReference>
<evidence type="ECO:0000313" key="1">
    <source>
        <dbReference type="EMBL" id="PZF72618.1"/>
    </source>
</evidence>
<reference evidence="1 2" key="1">
    <citation type="submission" date="2018-06" db="EMBL/GenBank/DDBJ databases">
        <title>Mucibacter soli gen. nov., sp. nov., a new member of the family Chitinophagaceae producing mucin.</title>
        <authorList>
            <person name="Kim M.-K."/>
            <person name="Park S."/>
            <person name="Kim T.-S."/>
            <person name="Joung Y."/>
            <person name="Han J.-H."/>
            <person name="Kim S.B."/>
        </authorList>
    </citation>
    <scope>NUCLEOTIDE SEQUENCE [LARGE SCALE GENOMIC DNA]</scope>
    <source>
        <strain evidence="1 2">R1-15</strain>
    </source>
</reference>
<sequence length="88" mass="10164">MEQVNISREERYDLVWSESLTSLSKKYQVPYPEFKKICEKMNIPLASEASKNSKKRFLSSTDILKIPSEISHGTSTSQLNPLLRINFL</sequence>
<dbReference type="EMBL" id="QKTW01000017">
    <property type="protein sequence ID" value="PZF72618.1"/>
    <property type="molecule type" value="Genomic_DNA"/>
</dbReference>
<dbReference type="Proteomes" id="UP000248745">
    <property type="component" value="Unassembled WGS sequence"/>
</dbReference>
<comment type="caution">
    <text evidence="1">The sequence shown here is derived from an EMBL/GenBank/DDBJ whole genome shotgun (WGS) entry which is preliminary data.</text>
</comment>
<accession>A0A2W2AY52</accession>
<evidence type="ECO:0000313" key="2">
    <source>
        <dbReference type="Proteomes" id="UP000248745"/>
    </source>
</evidence>
<proteinExistence type="predicted"/>
<name>A0A2W2AY52_9BACT</name>
<dbReference type="OrthoDB" id="9777694at2"/>
<keyword evidence="2" id="KW-1185">Reference proteome</keyword>
<gene>
    <name evidence="1" type="ORF">DN068_12185</name>
</gene>
<organism evidence="1 2">
    <name type="scientific">Taibaiella soli</name>
    <dbReference type="NCBI Taxonomy" id="1649169"/>
    <lineage>
        <taxon>Bacteria</taxon>
        <taxon>Pseudomonadati</taxon>
        <taxon>Bacteroidota</taxon>
        <taxon>Chitinophagia</taxon>
        <taxon>Chitinophagales</taxon>
        <taxon>Chitinophagaceae</taxon>
        <taxon>Taibaiella</taxon>
    </lineage>
</organism>
<dbReference type="AlphaFoldDB" id="A0A2W2AY52"/>